<dbReference type="Proteomes" id="UP001175353">
    <property type="component" value="Unassembled WGS sequence"/>
</dbReference>
<reference evidence="2" key="1">
    <citation type="submission" date="2023-06" db="EMBL/GenBank/DDBJ databases">
        <title>Black Yeasts Isolated from many extreme environments.</title>
        <authorList>
            <person name="Coleine C."/>
            <person name="Stajich J.E."/>
            <person name="Selbmann L."/>
        </authorList>
    </citation>
    <scope>NUCLEOTIDE SEQUENCE</scope>
    <source>
        <strain evidence="2">CCFEE 5200</strain>
    </source>
</reference>
<evidence type="ECO:0000256" key="1">
    <source>
        <dbReference type="SAM" id="MobiDB-lite"/>
    </source>
</evidence>
<proteinExistence type="predicted"/>
<gene>
    <name evidence="2" type="ORF">LTR91_020350</name>
</gene>
<feature type="compositionally biased region" description="Polar residues" evidence="1">
    <location>
        <begin position="175"/>
        <end position="185"/>
    </location>
</feature>
<comment type="caution">
    <text evidence="2">The sequence shown here is derived from an EMBL/GenBank/DDBJ whole genome shotgun (WGS) entry which is preliminary data.</text>
</comment>
<feature type="region of interest" description="Disordered" evidence="1">
    <location>
        <begin position="175"/>
        <end position="236"/>
    </location>
</feature>
<sequence>MHHPPPPDSRELLPPLLACLPTAFLSPQPPPALLPALAPILRQRVAFMSTSDQRTEHGWLPLLQWDPERAAKLPEVVERIQLEPHPVSGELELDDVRPAKYRRLDDETLHARLEVEQFELLPVFVWCEDDEHAQTGPGWKLAELRTLEDQDDGAEWFSSILEANDATNTHSIAVPQATNGVNGHQPSAIPAEEDKEEEDDDGSYWAAYDRTPGARTPAATRSPAPTTNNNSNNRQRTQSELEYFNRYGDVQPAMDGHDPDEEMPEEIRGESTLNGRPLNHNPHAQQPTPPTSRSLHPLDTQHKPNGAHDSAIATALTQSLSGADALSMPRPISPASSTHSSIDLLEEKAEAMSASASASANINDAEKGDGRVNGDDRAQAGIKAHISTDIKSLFRLARSVGMERGEFVEVVGRELGVLGMFERDD</sequence>
<feature type="compositionally biased region" description="Acidic residues" evidence="1">
    <location>
        <begin position="191"/>
        <end position="202"/>
    </location>
</feature>
<name>A0AAN6H8U0_9PEZI</name>
<feature type="region of interest" description="Disordered" evidence="1">
    <location>
        <begin position="249"/>
        <end position="307"/>
    </location>
</feature>
<protein>
    <submittedName>
        <fullName evidence="2">Uncharacterized protein</fullName>
    </submittedName>
</protein>
<evidence type="ECO:0000313" key="2">
    <source>
        <dbReference type="EMBL" id="KAK0960429.1"/>
    </source>
</evidence>
<evidence type="ECO:0000313" key="3">
    <source>
        <dbReference type="Proteomes" id="UP001175353"/>
    </source>
</evidence>
<organism evidence="2 3">
    <name type="scientific">Friedmanniomyces endolithicus</name>
    <dbReference type="NCBI Taxonomy" id="329885"/>
    <lineage>
        <taxon>Eukaryota</taxon>
        <taxon>Fungi</taxon>
        <taxon>Dikarya</taxon>
        <taxon>Ascomycota</taxon>
        <taxon>Pezizomycotina</taxon>
        <taxon>Dothideomycetes</taxon>
        <taxon>Dothideomycetidae</taxon>
        <taxon>Mycosphaerellales</taxon>
        <taxon>Teratosphaeriaceae</taxon>
        <taxon>Friedmanniomyces</taxon>
    </lineage>
</organism>
<keyword evidence="3" id="KW-1185">Reference proteome</keyword>
<dbReference type="EMBL" id="JAUJLE010000331">
    <property type="protein sequence ID" value="KAK0960429.1"/>
    <property type="molecule type" value="Genomic_DNA"/>
</dbReference>
<feature type="compositionally biased region" description="Low complexity" evidence="1">
    <location>
        <begin position="210"/>
        <end position="234"/>
    </location>
</feature>
<feature type="compositionally biased region" description="Polar residues" evidence="1">
    <location>
        <begin position="282"/>
        <end position="294"/>
    </location>
</feature>
<accession>A0AAN6H8U0</accession>
<dbReference type="AlphaFoldDB" id="A0AAN6H8U0"/>